<sequence length="102" mass="11601">MEGSRCKSYRDGETQQKIGGGGPSNMQDLKCHSANYAANSVRPNQINKMKKSKSSSSSKTWTFNHPELQRKKRVAAYKAYAAQGKMSKSFMWLKNTFLYARR</sequence>
<feature type="compositionally biased region" description="Basic and acidic residues" evidence="1">
    <location>
        <begin position="1"/>
        <end position="14"/>
    </location>
</feature>
<reference evidence="2" key="1">
    <citation type="submission" date="2019-09" db="EMBL/GenBank/DDBJ databases">
        <title>Draft genome information of white flower Hibiscus syriacus.</title>
        <authorList>
            <person name="Kim Y.-M."/>
        </authorList>
    </citation>
    <scope>NUCLEOTIDE SEQUENCE [LARGE SCALE GENOMIC DNA]</scope>
    <source>
        <strain evidence="2">YM2019G1</strain>
    </source>
</reference>
<gene>
    <name evidence="2" type="ORF">F3Y22_tig00110556pilonHSYRG00610</name>
</gene>
<dbReference type="Proteomes" id="UP000436088">
    <property type="component" value="Unassembled WGS sequence"/>
</dbReference>
<protein>
    <submittedName>
        <fullName evidence="2">Casein kinase</fullName>
    </submittedName>
</protein>
<comment type="caution">
    <text evidence="2">The sequence shown here is derived from an EMBL/GenBank/DDBJ whole genome shotgun (WGS) entry which is preliminary data.</text>
</comment>
<feature type="region of interest" description="Disordered" evidence="1">
    <location>
        <begin position="1"/>
        <end position="26"/>
    </location>
</feature>
<dbReference type="Pfam" id="PF12023">
    <property type="entry name" value="DUF3511"/>
    <property type="match status" value="1"/>
</dbReference>
<organism evidence="2 3">
    <name type="scientific">Hibiscus syriacus</name>
    <name type="common">Rose of Sharon</name>
    <dbReference type="NCBI Taxonomy" id="106335"/>
    <lineage>
        <taxon>Eukaryota</taxon>
        <taxon>Viridiplantae</taxon>
        <taxon>Streptophyta</taxon>
        <taxon>Embryophyta</taxon>
        <taxon>Tracheophyta</taxon>
        <taxon>Spermatophyta</taxon>
        <taxon>Magnoliopsida</taxon>
        <taxon>eudicotyledons</taxon>
        <taxon>Gunneridae</taxon>
        <taxon>Pentapetalae</taxon>
        <taxon>rosids</taxon>
        <taxon>malvids</taxon>
        <taxon>Malvales</taxon>
        <taxon>Malvaceae</taxon>
        <taxon>Malvoideae</taxon>
        <taxon>Hibiscus</taxon>
    </lineage>
</organism>
<proteinExistence type="predicted"/>
<keyword evidence="2" id="KW-0808">Transferase</keyword>
<accession>A0A6A3AC04</accession>
<dbReference type="PANTHER" id="PTHR33193">
    <property type="entry name" value="DOMAIN PROTEIN, PUTATIVE (DUF3511)-RELATED"/>
    <property type="match status" value="1"/>
</dbReference>
<evidence type="ECO:0000256" key="1">
    <source>
        <dbReference type="SAM" id="MobiDB-lite"/>
    </source>
</evidence>
<evidence type="ECO:0000313" key="2">
    <source>
        <dbReference type="EMBL" id="KAE8700705.1"/>
    </source>
</evidence>
<evidence type="ECO:0000313" key="3">
    <source>
        <dbReference type="Proteomes" id="UP000436088"/>
    </source>
</evidence>
<dbReference type="PANTHER" id="PTHR33193:SF43">
    <property type="entry name" value="TRANSMEMBRANE PROTEIN DDB_G0273707_DDB_G0273361-LIKE"/>
    <property type="match status" value="1"/>
</dbReference>
<dbReference type="AlphaFoldDB" id="A0A6A3AC04"/>
<dbReference type="InterPro" id="IPR021899">
    <property type="entry name" value="DUF3511"/>
</dbReference>
<keyword evidence="3" id="KW-1185">Reference proteome</keyword>
<keyword evidence="2" id="KW-0418">Kinase</keyword>
<dbReference type="EMBL" id="VEPZ02001028">
    <property type="protein sequence ID" value="KAE8700705.1"/>
    <property type="molecule type" value="Genomic_DNA"/>
</dbReference>
<name>A0A6A3AC04_HIBSY</name>
<feature type="region of interest" description="Disordered" evidence="1">
    <location>
        <begin position="42"/>
        <end position="65"/>
    </location>
</feature>
<dbReference type="GO" id="GO:0016301">
    <property type="term" value="F:kinase activity"/>
    <property type="evidence" value="ECO:0007669"/>
    <property type="project" value="UniProtKB-KW"/>
</dbReference>